<evidence type="ECO:0000313" key="1">
    <source>
        <dbReference type="EMBL" id="AFC84965.1"/>
    </source>
</evidence>
<reference evidence="1" key="1">
    <citation type="submission" date="2012-02" db="EMBL/GenBank/DDBJ databases">
        <title>The complete genome of Frateuria aurantia DSM 6220.</title>
        <authorList>
            <consortium name="US DOE Joint Genome Institute (JGI-PGF)"/>
            <person name="Lucas S."/>
            <person name="Copeland A."/>
            <person name="Lapidus A."/>
            <person name="Glavina del Rio T."/>
            <person name="Dalin E."/>
            <person name="Tice H."/>
            <person name="Bruce D."/>
            <person name="Goodwin L."/>
            <person name="Pitluck S."/>
            <person name="Peters L."/>
            <person name="Ovchinnikova G."/>
            <person name="Teshima H."/>
            <person name="Kyrpides N."/>
            <person name="Mavromatis K."/>
            <person name="Ivanova N."/>
            <person name="Brettin T."/>
            <person name="Detter J.C."/>
            <person name="Han C."/>
            <person name="Larimer F."/>
            <person name="Land M."/>
            <person name="Hauser L."/>
            <person name="Markowitz V."/>
            <person name="Cheng J.-F."/>
            <person name="Hugenholtz P."/>
            <person name="Woyke T."/>
            <person name="Wu D."/>
            <person name="Brambilla E."/>
            <person name="Klenk H.-P."/>
            <person name="Eisen J.A."/>
        </authorList>
    </citation>
    <scope>NUCLEOTIDE SEQUENCE</scope>
    <source>
        <strain evidence="1">DSM 6220</strain>
    </source>
</reference>
<dbReference type="RefSeq" id="WP_014401971.1">
    <property type="nucleotide sequence ID" value="NC_017033.1"/>
</dbReference>
<accession>H8L4D2</accession>
<organism evidence="1 2">
    <name type="scientific">Frateuria aurantia (strain ATCC 33424 / DSM 6220 / KCTC 2777 / LMG 1558 / NBRC 3245 / NCIMB 13370)</name>
    <name type="common">Acetobacter aurantius</name>
    <dbReference type="NCBI Taxonomy" id="767434"/>
    <lineage>
        <taxon>Bacteria</taxon>
        <taxon>Pseudomonadati</taxon>
        <taxon>Pseudomonadota</taxon>
        <taxon>Gammaproteobacteria</taxon>
        <taxon>Lysobacterales</taxon>
        <taxon>Rhodanobacteraceae</taxon>
        <taxon>Frateuria</taxon>
    </lineage>
</organism>
<evidence type="ECO:0000313" key="2">
    <source>
        <dbReference type="Proteomes" id="UP000005234"/>
    </source>
</evidence>
<gene>
    <name evidence="1" type="ordered locus">Fraau_0478</name>
</gene>
<dbReference type="Proteomes" id="UP000005234">
    <property type="component" value="Chromosome"/>
</dbReference>
<dbReference type="eggNOG" id="ENOG5031TER">
    <property type="taxonomic scope" value="Bacteria"/>
</dbReference>
<dbReference type="AlphaFoldDB" id="H8L4D2"/>
<protein>
    <submittedName>
        <fullName evidence="1">Uncharacterized protein</fullName>
    </submittedName>
</protein>
<name>H8L4D2_FRAAD</name>
<dbReference type="HOGENOM" id="CLU_1658076_0_0_6"/>
<keyword evidence="2" id="KW-1185">Reference proteome</keyword>
<dbReference type="KEGG" id="fau:Fraau_0478"/>
<dbReference type="EMBL" id="CP003350">
    <property type="protein sequence ID" value="AFC84965.1"/>
    <property type="molecule type" value="Genomic_DNA"/>
</dbReference>
<dbReference type="STRING" id="767434.Fraau_0478"/>
<sequence length="150" mass="16159">MAQPLDRSRAERRRQQLQAMGIQPWRLRRESVRAAGATADAAEIGCIVLVPQGCPTRIRDLLARALQAGGPALARIGCVSVESTGMTLLPAATYLLLDAGLESMLATRYPQSARHVLGDPAQLLTAAGKRWLWQALRSIRQQLPAAGDPA</sequence>
<proteinExistence type="predicted"/>